<protein>
    <submittedName>
        <fullName evidence="1">Uncharacterized protein</fullName>
    </submittedName>
</protein>
<evidence type="ECO:0000313" key="2">
    <source>
        <dbReference type="Proteomes" id="UP000255469"/>
    </source>
</evidence>
<name>A0A379EEE2_9BACT</name>
<dbReference type="AlphaFoldDB" id="A0A379EEE2"/>
<gene>
    <name evidence="1" type="ORF">NCTC13067_02493</name>
</gene>
<proteinExistence type="predicted"/>
<accession>A0A379EEE2</accession>
<organism evidence="1 2">
    <name type="scientific">Prevotella denticola</name>
    <dbReference type="NCBI Taxonomy" id="28129"/>
    <lineage>
        <taxon>Bacteria</taxon>
        <taxon>Pseudomonadati</taxon>
        <taxon>Bacteroidota</taxon>
        <taxon>Bacteroidia</taxon>
        <taxon>Bacteroidales</taxon>
        <taxon>Prevotellaceae</taxon>
        <taxon>Prevotella</taxon>
    </lineage>
</organism>
<dbReference type="Proteomes" id="UP000255469">
    <property type="component" value="Unassembled WGS sequence"/>
</dbReference>
<sequence>MYVANISKFSDTYTVNRKKVVTTCGYPTLYPPQPIIIHHRLSYPRIAYHRL</sequence>
<evidence type="ECO:0000313" key="1">
    <source>
        <dbReference type="EMBL" id="SUB94620.1"/>
    </source>
</evidence>
<dbReference type="EMBL" id="UGTM01000002">
    <property type="protein sequence ID" value="SUB94620.1"/>
    <property type="molecule type" value="Genomic_DNA"/>
</dbReference>
<reference evidence="1 2" key="1">
    <citation type="submission" date="2018-06" db="EMBL/GenBank/DDBJ databases">
        <authorList>
            <consortium name="Pathogen Informatics"/>
            <person name="Doyle S."/>
        </authorList>
    </citation>
    <scope>NUCLEOTIDE SEQUENCE [LARGE SCALE GENOMIC DNA]</scope>
    <source>
        <strain evidence="1 2">NCTC13067</strain>
    </source>
</reference>